<dbReference type="EMBL" id="LT670817">
    <property type="protein sequence ID" value="SHI13980.1"/>
    <property type="molecule type" value="Genomic_DNA"/>
</dbReference>
<evidence type="ECO:0000313" key="5">
    <source>
        <dbReference type="Proteomes" id="UP000189796"/>
    </source>
</evidence>
<keyword evidence="1" id="KW-1133">Transmembrane helix</keyword>
<feature type="signal peptide" evidence="2">
    <location>
        <begin position="1"/>
        <end position="39"/>
    </location>
</feature>
<accession>A0A1M5YQ06</accession>
<keyword evidence="1" id="KW-0812">Transmembrane</keyword>
<dbReference type="NCBIfam" id="TIGR02595">
    <property type="entry name" value="PEP_CTERM"/>
    <property type="match status" value="1"/>
</dbReference>
<dbReference type="NCBIfam" id="NF035944">
    <property type="entry name" value="PEPxxWA-CTERM"/>
    <property type="match status" value="1"/>
</dbReference>
<sequence>MSGCIRPFVIGGFMKKFGLYILSVLLLGAAVGSATQASATTYLYTGNSDQTYGTGDHLTASVDLNCTDSCMAGTYFYSTDITSLSLSTLTSTNAQVTTLSTTMPGVSTAASEFLTLNSTGQVINWFVWLNDAASNTFMYTQNDYSQCVSGCGNQDYSTAVMAGSPSILLLINNPPGTWQVAAVPEPSTWAMMILGFAGLGFMAYRRKSAALAT</sequence>
<evidence type="ECO:0000313" key="4">
    <source>
        <dbReference type="EMBL" id="SHI13980.1"/>
    </source>
</evidence>
<feature type="transmembrane region" description="Helical" evidence="1">
    <location>
        <begin position="187"/>
        <end position="204"/>
    </location>
</feature>
<evidence type="ECO:0000259" key="3">
    <source>
        <dbReference type="Pfam" id="PF07589"/>
    </source>
</evidence>
<dbReference type="Pfam" id="PF07589">
    <property type="entry name" value="PEP-CTERM"/>
    <property type="match status" value="1"/>
</dbReference>
<dbReference type="InterPro" id="IPR013424">
    <property type="entry name" value="Ice-binding_C"/>
</dbReference>
<evidence type="ECO:0000256" key="2">
    <source>
        <dbReference type="SAM" id="SignalP"/>
    </source>
</evidence>
<evidence type="ECO:0000256" key="1">
    <source>
        <dbReference type="SAM" id="Phobius"/>
    </source>
</evidence>
<name>A0A1M5YQ06_9BRAD</name>
<gene>
    <name evidence="4" type="ORF">SAMN05443248_8610</name>
</gene>
<keyword evidence="2" id="KW-0732">Signal</keyword>
<organism evidence="4 5">
    <name type="scientific">Bradyrhizobium erythrophlei</name>
    <dbReference type="NCBI Taxonomy" id="1437360"/>
    <lineage>
        <taxon>Bacteria</taxon>
        <taxon>Pseudomonadati</taxon>
        <taxon>Pseudomonadota</taxon>
        <taxon>Alphaproteobacteria</taxon>
        <taxon>Hyphomicrobiales</taxon>
        <taxon>Nitrobacteraceae</taxon>
        <taxon>Bradyrhizobium</taxon>
    </lineage>
</organism>
<feature type="domain" description="Ice-binding protein C-terminal" evidence="3">
    <location>
        <begin position="182"/>
        <end position="207"/>
    </location>
</feature>
<protein>
    <submittedName>
        <fullName evidence="4">PEP-CTERM protein-sorting domain-containing protein</fullName>
    </submittedName>
</protein>
<dbReference type="Proteomes" id="UP000189796">
    <property type="component" value="Chromosome I"/>
</dbReference>
<proteinExistence type="predicted"/>
<reference evidence="4 5" key="1">
    <citation type="submission" date="2016-11" db="EMBL/GenBank/DDBJ databases">
        <authorList>
            <person name="Jaros S."/>
            <person name="Januszkiewicz K."/>
            <person name="Wedrychowicz H."/>
        </authorList>
    </citation>
    <scope>NUCLEOTIDE SEQUENCE [LARGE SCALE GENOMIC DNA]</scope>
    <source>
        <strain evidence="4 5">GAS138</strain>
    </source>
</reference>
<feature type="chain" id="PRO_5012364312" evidence="2">
    <location>
        <begin position="40"/>
        <end position="213"/>
    </location>
</feature>
<dbReference type="AlphaFoldDB" id="A0A1M5YQ06"/>
<keyword evidence="1" id="KW-0472">Membrane</keyword>